<proteinExistence type="predicted"/>
<accession>A0ABU6K986</accession>
<keyword evidence="1" id="KW-1133">Transmembrane helix</keyword>
<feature type="transmembrane region" description="Helical" evidence="1">
    <location>
        <begin position="70"/>
        <end position="90"/>
    </location>
</feature>
<evidence type="ECO:0000256" key="1">
    <source>
        <dbReference type="SAM" id="Phobius"/>
    </source>
</evidence>
<dbReference type="PANTHER" id="PTHR34351:SF1">
    <property type="entry name" value="SLR1927 PROTEIN"/>
    <property type="match status" value="1"/>
</dbReference>
<keyword evidence="1" id="KW-0472">Membrane</keyword>
<comment type="caution">
    <text evidence="2">The sequence shown here is derived from an EMBL/GenBank/DDBJ whole genome shotgun (WGS) entry which is preliminary data.</text>
</comment>
<dbReference type="RefSeq" id="WP_327601164.1">
    <property type="nucleotide sequence ID" value="NZ_JAYXHS010000005.1"/>
</dbReference>
<dbReference type="Proteomes" id="UP001331561">
    <property type="component" value="Unassembled WGS sequence"/>
</dbReference>
<keyword evidence="3" id="KW-1185">Reference proteome</keyword>
<organism evidence="2 3">
    <name type="scientific">Uliginosibacterium silvisoli</name>
    <dbReference type="NCBI Taxonomy" id="3114758"/>
    <lineage>
        <taxon>Bacteria</taxon>
        <taxon>Pseudomonadati</taxon>
        <taxon>Pseudomonadota</taxon>
        <taxon>Betaproteobacteria</taxon>
        <taxon>Rhodocyclales</taxon>
        <taxon>Zoogloeaceae</taxon>
        <taxon>Uliginosibacterium</taxon>
    </lineage>
</organism>
<reference evidence="2 3" key="1">
    <citation type="submission" date="2024-01" db="EMBL/GenBank/DDBJ databases">
        <title>Uliginosibacterium soil sp. nov.</title>
        <authorList>
            <person name="Lv Y."/>
        </authorList>
    </citation>
    <scope>NUCLEOTIDE SEQUENCE [LARGE SCALE GENOMIC DNA]</scope>
    <source>
        <strain evidence="2 3">H3</strain>
    </source>
</reference>
<evidence type="ECO:0000313" key="3">
    <source>
        <dbReference type="Proteomes" id="UP001331561"/>
    </source>
</evidence>
<dbReference type="EMBL" id="JAYXHS010000005">
    <property type="protein sequence ID" value="MEC5388189.1"/>
    <property type="molecule type" value="Genomic_DNA"/>
</dbReference>
<evidence type="ECO:0000313" key="2">
    <source>
        <dbReference type="EMBL" id="MEC5388189.1"/>
    </source>
</evidence>
<protein>
    <submittedName>
        <fullName evidence="2">DUF58 domain-containing protein</fullName>
    </submittedName>
</protein>
<feature type="transmembrane region" description="Helical" evidence="1">
    <location>
        <begin position="41"/>
        <end position="64"/>
    </location>
</feature>
<sequence>MSGSQKWIRQAMAALRQRSRCWMQRVSGPEAQPIVLPQRRVYVLPSMAGLGVVLVLAVMLLASVNYNLSLGYAFTFLIAGTGVAHILATWRNLVGLSLSFQAGSECFAGEAAAFRLVLGSANKHVRHAIQIRSDDGTPLLMIDTADSDSRYGQLEIPALRRGRMLPGRLTIETVFPLGWVRAWSYVLPDVPLLVYPQPLGDLPLPLASGSDAHGTQRARLFADEEFAGLRDYRAADPPSRIAWRRAARDGSLLVKQFDALDAEDWLLSWSHLPAALDTEARLSQLTQWLLQARAANARVTLEVPGARLGPDHGDAHYQACLQHLALFGGNA</sequence>
<name>A0ABU6K986_9RHOO</name>
<dbReference type="PANTHER" id="PTHR34351">
    <property type="entry name" value="SLR1927 PROTEIN-RELATED"/>
    <property type="match status" value="1"/>
</dbReference>
<gene>
    <name evidence="2" type="ORF">VVD49_20815</name>
</gene>
<keyword evidence="1" id="KW-0812">Transmembrane</keyword>